<keyword evidence="3" id="KW-1185">Reference proteome</keyword>
<evidence type="ECO:0000256" key="1">
    <source>
        <dbReference type="SAM" id="SignalP"/>
    </source>
</evidence>
<gene>
    <name evidence="2" type="ORF">D0544_08195</name>
</gene>
<dbReference type="RefSeq" id="WP_125015475.1">
    <property type="nucleotide sequence ID" value="NZ_QWEZ01000001.1"/>
</dbReference>
<dbReference type="Proteomes" id="UP000280792">
    <property type="component" value="Unassembled WGS sequence"/>
</dbReference>
<accession>A0A3P3VQN8</accession>
<proteinExistence type="predicted"/>
<organism evidence="2 3">
    <name type="scientific">Aestuariirhabdus litorea</name>
    <dbReference type="NCBI Taxonomy" id="2528527"/>
    <lineage>
        <taxon>Bacteria</taxon>
        <taxon>Pseudomonadati</taxon>
        <taxon>Pseudomonadota</taxon>
        <taxon>Gammaproteobacteria</taxon>
        <taxon>Oceanospirillales</taxon>
        <taxon>Aestuariirhabdaceae</taxon>
        <taxon>Aestuariirhabdus</taxon>
    </lineage>
</organism>
<sequence>MFRPLLLALLLVMPLVGCAQIEQQNREFPLSVNTQLVGNRITVTVYSPTKGVVREAQIQITDDIRRLVLDKPLGKGGQLTFRVPSQATELEIIVTDADGDKGRARLFGDDLRENEGCNRILC</sequence>
<evidence type="ECO:0000313" key="2">
    <source>
        <dbReference type="EMBL" id="RRJ85045.1"/>
    </source>
</evidence>
<reference evidence="2 3" key="1">
    <citation type="submission" date="2018-08" db="EMBL/GenBank/DDBJ databases">
        <authorList>
            <person name="Khan S.A."/>
        </authorList>
    </citation>
    <scope>NUCLEOTIDE SEQUENCE [LARGE SCALE GENOMIC DNA]</scope>
    <source>
        <strain evidence="2 3">GTF-13</strain>
    </source>
</reference>
<protein>
    <submittedName>
        <fullName evidence="2">Uncharacterized protein</fullName>
    </submittedName>
</protein>
<keyword evidence="1" id="KW-0732">Signal</keyword>
<name>A0A3P3VQN8_9GAMM</name>
<feature type="signal peptide" evidence="1">
    <location>
        <begin position="1"/>
        <end position="19"/>
    </location>
</feature>
<feature type="chain" id="PRO_5017985860" evidence="1">
    <location>
        <begin position="20"/>
        <end position="122"/>
    </location>
</feature>
<dbReference type="AlphaFoldDB" id="A0A3P3VQN8"/>
<reference evidence="2 3" key="2">
    <citation type="submission" date="2018-12" db="EMBL/GenBank/DDBJ databases">
        <title>Simiduia agarivorans gen. nov., sp. nov., a marine, agarolytic bacterium isolated from shallow coastal water from Keelung, Taiwan.</title>
        <authorList>
            <person name="Shieh W.Y."/>
        </authorList>
    </citation>
    <scope>NUCLEOTIDE SEQUENCE [LARGE SCALE GENOMIC DNA]</scope>
    <source>
        <strain evidence="2 3">GTF-13</strain>
    </source>
</reference>
<evidence type="ECO:0000313" key="3">
    <source>
        <dbReference type="Proteomes" id="UP000280792"/>
    </source>
</evidence>
<comment type="caution">
    <text evidence="2">The sequence shown here is derived from an EMBL/GenBank/DDBJ whole genome shotgun (WGS) entry which is preliminary data.</text>
</comment>
<dbReference type="EMBL" id="QWEZ01000001">
    <property type="protein sequence ID" value="RRJ85045.1"/>
    <property type="molecule type" value="Genomic_DNA"/>
</dbReference>